<comment type="cofactor">
    <cofactor evidence="11">
        <name>Zn(2+)</name>
        <dbReference type="ChEBI" id="CHEBI:29105"/>
    </cofactor>
    <text evidence="11">Binds 1 zinc ion per subunit.</text>
</comment>
<evidence type="ECO:0000313" key="15">
    <source>
        <dbReference type="EMBL" id="KAJ3640891.1"/>
    </source>
</evidence>
<keyword evidence="16" id="KW-1185">Reference proteome</keyword>
<evidence type="ECO:0000256" key="1">
    <source>
        <dbReference type="ARBA" id="ARBA00004123"/>
    </source>
</evidence>
<dbReference type="PANTHER" id="PTHR11447">
    <property type="entry name" value="CELLULAR TUMOR ANTIGEN P53"/>
    <property type="match status" value="1"/>
</dbReference>
<keyword evidence="4 11" id="KW-0479">Metal-binding</keyword>
<dbReference type="CDD" id="cd08367">
    <property type="entry name" value="P53"/>
    <property type="match status" value="1"/>
</dbReference>
<evidence type="ECO:0000256" key="6">
    <source>
        <dbReference type="ARBA" id="ARBA00023015"/>
    </source>
</evidence>
<keyword evidence="5 11" id="KW-0862">Zinc</keyword>
<organism evidence="15 16">
    <name type="scientific">Zophobas morio</name>
    <dbReference type="NCBI Taxonomy" id="2755281"/>
    <lineage>
        <taxon>Eukaryota</taxon>
        <taxon>Metazoa</taxon>
        <taxon>Ecdysozoa</taxon>
        <taxon>Arthropoda</taxon>
        <taxon>Hexapoda</taxon>
        <taxon>Insecta</taxon>
        <taxon>Pterygota</taxon>
        <taxon>Neoptera</taxon>
        <taxon>Endopterygota</taxon>
        <taxon>Coleoptera</taxon>
        <taxon>Polyphaga</taxon>
        <taxon>Cucujiformia</taxon>
        <taxon>Tenebrionidae</taxon>
        <taxon>Zophobas</taxon>
    </lineage>
</organism>
<dbReference type="GO" id="GO:0000978">
    <property type="term" value="F:RNA polymerase II cis-regulatory region sequence-specific DNA binding"/>
    <property type="evidence" value="ECO:0007669"/>
    <property type="project" value="TreeGrafter"/>
</dbReference>
<keyword evidence="10" id="KW-0539">Nucleus</keyword>
<keyword evidence="7" id="KW-0238">DNA-binding</keyword>
<name>A0AA38HNE1_9CUCU</name>
<evidence type="ECO:0000256" key="4">
    <source>
        <dbReference type="ARBA" id="ARBA00022723"/>
    </source>
</evidence>
<sequence length="369" mass="42403">MLEEETESLANLNPDDYEFVQNAIGLEMGIMASEAMHGTNDFGDPMIDMMNGEDTTLTIEDFKYIQDANYMSDYQPFPPSEPQQLCNSDYAGPYAFEVFVDPNVMKNPWEYSALLNKIYIDMKHKFPINFSVKSHDPEQKMFVRVMPMFEEDRYFQEPVHRCICHGQAQDPTNNGVSELVAQHIIRCDNPNARYFGDKNLGRRLSVVIPLSSPQVGTDSVKEFFHFVCKNSCVGGMNRRPIQIVFTLEDVCGTVRGRRVLCVRICSCPKRDREKEEKKREQENHSTTSSKKRRVDKKLPAPPSPPTSDNTDTRIFPLQLDVVGKENYKQMLKFCQTLMSNEIYEAKSANLAPFEKCREQVTQMLNTIPE</sequence>
<evidence type="ECO:0000256" key="12">
    <source>
        <dbReference type="PIRSR" id="PIRSR602117-2"/>
    </source>
</evidence>
<dbReference type="EMBL" id="JALNTZ010000009">
    <property type="protein sequence ID" value="KAJ3640891.1"/>
    <property type="molecule type" value="Genomic_DNA"/>
</dbReference>
<keyword evidence="6" id="KW-0805">Transcription regulation</keyword>
<feature type="binding site" evidence="11">
    <location>
        <position position="232"/>
    </location>
    <ligand>
        <name>Zn(2+)</name>
        <dbReference type="ChEBI" id="CHEBI:29105"/>
    </ligand>
</feature>
<evidence type="ECO:0000256" key="9">
    <source>
        <dbReference type="ARBA" id="ARBA00023163"/>
    </source>
</evidence>
<protein>
    <recommendedName>
        <fullName evidence="14">p53 DNA-binding domain-containing protein</fullName>
    </recommendedName>
</protein>
<proteinExistence type="inferred from homology"/>
<dbReference type="GO" id="GO:0046872">
    <property type="term" value="F:metal ion binding"/>
    <property type="evidence" value="ECO:0007669"/>
    <property type="project" value="UniProtKB-KW"/>
</dbReference>
<feature type="compositionally biased region" description="Basic and acidic residues" evidence="13">
    <location>
        <begin position="272"/>
        <end position="283"/>
    </location>
</feature>
<feature type="binding site" evidence="11">
    <location>
        <position position="228"/>
    </location>
    <ligand>
        <name>Zn(2+)</name>
        <dbReference type="ChEBI" id="CHEBI:29105"/>
    </ligand>
</feature>
<dbReference type="Pfam" id="PF00870">
    <property type="entry name" value="P53"/>
    <property type="match status" value="1"/>
</dbReference>
<keyword evidence="9" id="KW-0804">Transcription</keyword>
<dbReference type="Proteomes" id="UP001168821">
    <property type="component" value="Unassembled WGS sequence"/>
</dbReference>
<dbReference type="GO" id="GO:0006915">
    <property type="term" value="P:apoptotic process"/>
    <property type="evidence" value="ECO:0007669"/>
    <property type="project" value="UniProtKB-KW"/>
</dbReference>
<comment type="caution">
    <text evidence="15">The sequence shown here is derived from an EMBL/GenBank/DDBJ whole genome shotgun (WGS) entry which is preliminary data.</text>
</comment>
<comment type="similarity">
    <text evidence="2">Belongs to the p53 family.</text>
</comment>
<reference evidence="15" key="1">
    <citation type="journal article" date="2023" name="G3 (Bethesda)">
        <title>Whole genome assemblies of Zophobas morio and Tenebrio molitor.</title>
        <authorList>
            <person name="Kaur S."/>
            <person name="Stinson S.A."/>
            <person name="diCenzo G.C."/>
        </authorList>
    </citation>
    <scope>NUCLEOTIDE SEQUENCE</scope>
    <source>
        <strain evidence="15">QUZm001</strain>
    </source>
</reference>
<evidence type="ECO:0000256" key="5">
    <source>
        <dbReference type="ARBA" id="ARBA00022833"/>
    </source>
</evidence>
<dbReference type="Gene3D" id="2.60.40.720">
    <property type="match status" value="1"/>
</dbReference>
<dbReference type="GO" id="GO:0005634">
    <property type="term" value="C:nucleus"/>
    <property type="evidence" value="ECO:0007669"/>
    <property type="project" value="UniProtKB-SubCell"/>
</dbReference>
<evidence type="ECO:0000313" key="16">
    <source>
        <dbReference type="Proteomes" id="UP001168821"/>
    </source>
</evidence>
<feature type="domain" description="p53 DNA-binding" evidence="14">
    <location>
        <begin position="87"/>
        <end position="278"/>
    </location>
</feature>
<dbReference type="InterPro" id="IPR008967">
    <property type="entry name" value="p53-like_TF_DNA-bd_sf"/>
</dbReference>
<feature type="region of interest" description="Disordered" evidence="13">
    <location>
        <begin position="272"/>
        <end position="312"/>
    </location>
</feature>
<dbReference type="PANTHER" id="PTHR11447:SF16">
    <property type="entry name" value="P53 PROTEIN LONG FORM VARIANT 1"/>
    <property type="match status" value="1"/>
</dbReference>
<evidence type="ECO:0000256" key="10">
    <source>
        <dbReference type="ARBA" id="ARBA00023242"/>
    </source>
</evidence>
<comment type="subcellular location">
    <subcellularLocation>
        <location evidence="1">Nucleus</location>
    </subcellularLocation>
</comment>
<feature type="binding site" evidence="11">
    <location>
        <position position="165"/>
    </location>
    <ligand>
        <name>Zn(2+)</name>
        <dbReference type="ChEBI" id="CHEBI:29105"/>
    </ligand>
</feature>
<dbReference type="AlphaFoldDB" id="A0AA38HNE1"/>
<dbReference type="GO" id="GO:0000981">
    <property type="term" value="F:DNA-binding transcription factor activity, RNA polymerase II-specific"/>
    <property type="evidence" value="ECO:0007669"/>
    <property type="project" value="TreeGrafter"/>
</dbReference>
<dbReference type="SUPFAM" id="SSF49417">
    <property type="entry name" value="p53-like transcription factors"/>
    <property type="match status" value="1"/>
</dbReference>
<feature type="binding site" evidence="11">
    <location>
        <position position="162"/>
    </location>
    <ligand>
        <name>Zn(2+)</name>
        <dbReference type="ChEBI" id="CHEBI:29105"/>
    </ligand>
</feature>
<evidence type="ECO:0000259" key="14">
    <source>
        <dbReference type="Pfam" id="PF00870"/>
    </source>
</evidence>
<evidence type="ECO:0000256" key="11">
    <source>
        <dbReference type="PIRSR" id="PIRSR602117-1"/>
    </source>
</evidence>
<dbReference type="InterPro" id="IPR012346">
    <property type="entry name" value="p53/RUNT-type_TF_DNA-bd_sf"/>
</dbReference>
<gene>
    <name evidence="15" type="ORF">Zmor_027424</name>
</gene>
<dbReference type="InterPro" id="IPR002117">
    <property type="entry name" value="p53_tumour_suppressor"/>
</dbReference>
<feature type="site" description="Interaction with DNA" evidence="12">
    <location>
        <position position="106"/>
    </location>
</feature>
<keyword evidence="3" id="KW-0053">Apoptosis</keyword>
<accession>A0AA38HNE1</accession>
<dbReference type="InterPro" id="IPR011615">
    <property type="entry name" value="p53_DNA-bd"/>
</dbReference>
<evidence type="ECO:0000256" key="7">
    <source>
        <dbReference type="ARBA" id="ARBA00023125"/>
    </source>
</evidence>
<keyword evidence="8" id="KW-0010">Activator</keyword>
<evidence type="ECO:0000256" key="3">
    <source>
        <dbReference type="ARBA" id="ARBA00022703"/>
    </source>
</evidence>
<evidence type="ECO:0000256" key="13">
    <source>
        <dbReference type="SAM" id="MobiDB-lite"/>
    </source>
</evidence>
<evidence type="ECO:0000256" key="2">
    <source>
        <dbReference type="ARBA" id="ARBA00006167"/>
    </source>
</evidence>
<dbReference type="PRINTS" id="PR00386">
    <property type="entry name" value="P53SUPPRESSR"/>
</dbReference>
<evidence type="ECO:0000256" key="8">
    <source>
        <dbReference type="ARBA" id="ARBA00023159"/>
    </source>
</evidence>